<proteinExistence type="predicted"/>
<organism evidence="1 2">
    <name type="scientific">Singulisphaera acidiphila (strain ATCC BAA-1392 / DSM 18658 / VKM B-2454 / MOB10)</name>
    <dbReference type="NCBI Taxonomy" id="886293"/>
    <lineage>
        <taxon>Bacteria</taxon>
        <taxon>Pseudomonadati</taxon>
        <taxon>Planctomycetota</taxon>
        <taxon>Planctomycetia</taxon>
        <taxon>Isosphaerales</taxon>
        <taxon>Isosphaeraceae</taxon>
        <taxon>Singulisphaera</taxon>
    </lineage>
</organism>
<evidence type="ECO:0000313" key="1">
    <source>
        <dbReference type="EMBL" id="AGA26321.1"/>
    </source>
</evidence>
<name>L0DCC7_SINAD</name>
<dbReference type="Proteomes" id="UP000010798">
    <property type="component" value="Chromosome"/>
</dbReference>
<dbReference type="AlphaFoldDB" id="L0DCC7"/>
<evidence type="ECO:0000313" key="2">
    <source>
        <dbReference type="Proteomes" id="UP000010798"/>
    </source>
</evidence>
<sequence length="99" mass="10873">MSHIVTIRTEVRDPQAVVAACRRLGLPASVFGTARLFEGEATGLLVRLPAWVYPIVVDTSTGQVRYDNYAGQWGDQKLLDRFQQAYAVENSAASQCTPC</sequence>
<dbReference type="OrthoDB" id="274993at2"/>
<gene>
    <name evidence="1" type="ordered locus">Sinac_1962</name>
</gene>
<dbReference type="RefSeq" id="WP_015245488.1">
    <property type="nucleotide sequence ID" value="NC_019892.1"/>
</dbReference>
<dbReference type="STRING" id="886293.Sinac_1962"/>
<dbReference type="KEGG" id="saci:Sinac_1962"/>
<keyword evidence="2" id="KW-1185">Reference proteome</keyword>
<protein>
    <submittedName>
        <fullName evidence="1">Uncharacterized protein</fullName>
    </submittedName>
</protein>
<accession>L0DCC7</accession>
<dbReference type="EMBL" id="CP003364">
    <property type="protein sequence ID" value="AGA26321.1"/>
    <property type="molecule type" value="Genomic_DNA"/>
</dbReference>
<dbReference type="HOGENOM" id="CLU_177543_0_0_0"/>
<reference evidence="1 2" key="1">
    <citation type="submission" date="2012-02" db="EMBL/GenBank/DDBJ databases">
        <title>Complete sequence of chromosome of Singulisphaera acidiphila DSM 18658.</title>
        <authorList>
            <consortium name="US DOE Joint Genome Institute (JGI-PGF)"/>
            <person name="Lucas S."/>
            <person name="Copeland A."/>
            <person name="Lapidus A."/>
            <person name="Glavina del Rio T."/>
            <person name="Dalin E."/>
            <person name="Tice H."/>
            <person name="Bruce D."/>
            <person name="Goodwin L."/>
            <person name="Pitluck S."/>
            <person name="Peters L."/>
            <person name="Ovchinnikova G."/>
            <person name="Chertkov O."/>
            <person name="Kyrpides N."/>
            <person name="Mavromatis K."/>
            <person name="Ivanova N."/>
            <person name="Brettin T."/>
            <person name="Detter J.C."/>
            <person name="Han C."/>
            <person name="Larimer F."/>
            <person name="Land M."/>
            <person name="Hauser L."/>
            <person name="Markowitz V."/>
            <person name="Cheng J.-F."/>
            <person name="Hugenholtz P."/>
            <person name="Woyke T."/>
            <person name="Wu D."/>
            <person name="Tindall B."/>
            <person name="Pomrenke H."/>
            <person name="Brambilla E."/>
            <person name="Klenk H.-P."/>
            <person name="Eisen J.A."/>
        </authorList>
    </citation>
    <scope>NUCLEOTIDE SEQUENCE [LARGE SCALE GENOMIC DNA]</scope>
    <source>
        <strain evidence="2">ATCC BAA-1392 / DSM 18658 / VKM B-2454 / MOB10</strain>
    </source>
</reference>